<comment type="caution">
    <text evidence="2">The sequence shown here is derived from an EMBL/GenBank/DDBJ whole genome shotgun (WGS) entry which is preliminary data.</text>
</comment>
<keyword evidence="3" id="KW-1185">Reference proteome</keyword>
<protein>
    <submittedName>
        <fullName evidence="2">Uncharacterized protein</fullName>
    </submittedName>
</protein>
<dbReference type="Proteomes" id="UP001493487">
    <property type="component" value="Unassembled WGS sequence"/>
</dbReference>
<reference evidence="2 3" key="1">
    <citation type="journal article" date="2023" name="Genome Announc.">
        <title>Pan-Genome Analyses of the Genus Cohnella and Proposal of the Novel Species Cohnella silvisoli sp. nov., Isolated from Forest Soil.</title>
        <authorList>
            <person name="Wang C."/>
            <person name="Mao L."/>
            <person name="Bao G."/>
            <person name="Zhu H."/>
        </authorList>
    </citation>
    <scope>NUCLEOTIDE SEQUENCE [LARGE SCALE GENOMIC DNA]</scope>
    <source>
        <strain evidence="2 3">NL03-T5-1</strain>
    </source>
</reference>
<sequence>MEMDSVFAAGLKYTATVGPRYRALAGNDRPNDRYRRTSGRTRSSVGRRTPPSRVVPRRLTSPSSLALRDDGLFELSGSGNSQRSCSVPDTFGPSYSWIYRTIPDGVEI</sequence>
<accession>A0ABV1KW59</accession>
<name>A0ABV1KW59_9BACL</name>
<evidence type="ECO:0000256" key="1">
    <source>
        <dbReference type="SAM" id="MobiDB-lite"/>
    </source>
</evidence>
<feature type="compositionally biased region" description="Low complexity" evidence="1">
    <location>
        <begin position="40"/>
        <end position="58"/>
    </location>
</feature>
<evidence type="ECO:0000313" key="3">
    <source>
        <dbReference type="Proteomes" id="UP001493487"/>
    </source>
</evidence>
<gene>
    <name evidence="2" type="ORF">QJS35_17650</name>
</gene>
<proteinExistence type="predicted"/>
<dbReference type="EMBL" id="JASKHM010000010">
    <property type="protein sequence ID" value="MEQ4484225.1"/>
    <property type="molecule type" value="Genomic_DNA"/>
</dbReference>
<organism evidence="2 3">
    <name type="scientific">Cohnella silvisoli</name>
    <dbReference type="NCBI Taxonomy" id="2873699"/>
    <lineage>
        <taxon>Bacteria</taxon>
        <taxon>Bacillati</taxon>
        <taxon>Bacillota</taxon>
        <taxon>Bacilli</taxon>
        <taxon>Bacillales</taxon>
        <taxon>Paenibacillaceae</taxon>
        <taxon>Cohnella</taxon>
    </lineage>
</organism>
<feature type="region of interest" description="Disordered" evidence="1">
    <location>
        <begin position="22"/>
        <end position="58"/>
    </location>
</feature>
<dbReference type="RefSeq" id="WP_232186607.1">
    <property type="nucleotide sequence ID" value="NZ_JAIOAP010000009.1"/>
</dbReference>
<evidence type="ECO:0000313" key="2">
    <source>
        <dbReference type="EMBL" id="MEQ4484225.1"/>
    </source>
</evidence>